<dbReference type="OrthoDB" id="237412at2"/>
<dbReference type="PANTHER" id="PTHR30203">
    <property type="entry name" value="OUTER MEMBRANE CATION EFFLUX PROTEIN"/>
    <property type="match status" value="1"/>
</dbReference>
<reference evidence="2 3" key="1">
    <citation type="submission" date="2016-10" db="EMBL/GenBank/DDBJ databases">
        <authorList>
            <person name="de Groot N.N."/>
        </authorList>
    </citation>
    <scope>NUCLEOTIDE SEQUENCE [LARGE SCALE GENOMIC DNA]</scope>
    <source>
        <strain evidence="2 3">DSM 16199</strain>
    </source>
</reference>
<gene>
    <name evidence="2" type="ORF">SAMN04488004_12911</name>
</gene>
<dbReference type="Gene3D" id="1.20.1600.10">
    <property type="entry name" value="Outer membrane efflux proteins (OEP)"/>
    <property type="match status" value="1"/>
</dbReference>
<dbReference type="EMBL" id="FOTF01000029">
    <property type="protein sequence ID" value="SFL57275.1"/>
    <property type="molecule type" value="Genomic_DNA"/>
</dbReference>
<dbReference type="PANTHER" id="PTHR30203:SF24">
    <property type="entry name" value="BLR4935 PROTEIN"/>
    <property type="match status" value="1"/>
</dbReference>
<organism evidence="2 3">
    <name type="scientific">Loktanella salsilacus</name>
    <dbReference type="NCBI Taxonomy" id="195913"/>
    <lineage>
        <taxon>Bacteria</taxon>
        <taxon>Pseudomonadati</taxon>
        <taxon>Pseudomonadota</taxon>
        <taxon>Alphaproteobacteria</taxon>
        <taxon>Rhodobacterales</taxon>
        <taxon>Roseobacteraceae</taxon>
        <taxon>Loktanella</taxon>
    </lineage>
</organism>
<dbReference type="SUPFAM" id="SSF56954">
    <property type="entry name" value="Outer membrane efflux proteins (OEP)"/>
    <property type="match status" value="1"/>
</dbReference>
<accession>A0A1I4ISL5</accession>
<evidence type="ECO:0000313" key="2">
    <source>
        <dbReference type="EMBL" id="SFL57275.1"/>
    </source>
</evidence>
<keyword evidence="1" id="KW-0732">Signal</keyword>
<dbReference type="PROSITE" id="PS51257">
    <property type="entry name" value="PROKAR_LIPOPROTEIN"/>
    <property type="match status" value="1"/>
</dbReference>
<feature type="chain" id="PRO_5011796460" evidence="1">
    <location>
        <begin position="22"/>
        <end position="487"/>
    </location>
</feature>
<evidence type="ECO:0000313" key="3">
    <source>
        <dbReference type="Proteomes" id="UP000199550"/>
    </source>
</evidence>
<dbReference type="GO" id="GO:0015562">
    <property type="term" value="F:efflux transmembrane transporter activity"/>
    <property type="evidence" value="ECO:0007669"/>
    <property type="project" value="InterPro"/>
</dbReference>
<keyword evidence="3" id="KW-1185">Reference proteome</keyword>
<dbReference type="STRING" id="195913.SAMN04488004_12911"/>
<evidence type="ECO:0000256" key="1">
    <source>
        <dbReference type="SAM" id="SignalP"/>
    </source>
</evidence>
<name>A0A1I4ISL5_9RHOB</name>
<dbReference type="AlphaFoldDB" id="A0A1I4ISL5"/>
<proteinExistence type="predicted"/>
<feature type="signal peptide" evidence="1">
    <location>
        <begin position="1"/>
        <end position="21"/>
    </location>
</feature>
<dbReference type="Proteomes" id="UP000199550">
    <property type="component" value="Unassembled WGS sequence"/>
</dbReference>
<sequence>MGMLKLTVIAFPLVLGACATALPPGITAPDAGFSLVADKTRAATGRKSVWLQTSAQSQQVAKEIHALTHRKTITADTAVQVALLNNRGLQSSYAAVGLSAADIWQESTPENPIVSVGLLGIGAPELGLFRALESAVAVNILDRPTRKRRVAVAQANFQQAQMQAVVDTLTLAAATRTAWIDAVAAFETVTLLNKASQAADASSELAQQLGQTGALNRSGQAREQVFDAELAAQTAEARLAASVAKEKLTRLMGLWGTEVDYFVPDALPALPNGLRGTGAIEAQALQNRVDLQVAKLSLAATAQAYGLTDATRVLTDLEVIAGAELEREVEEDGDTETSVLPQVELEFQIPIYDSGKARMRKAELSYLQAANSLAETAVAVRSEARVAETKYRGTHAIAKQYRDVVLPLRRIINEESLLANNGMITSTFELLADVRDGLGSELNAAEAKHQFWLAAAGLDAAIYGGGGGAGGGDAGGVELAAGGGAGH</sequence>
<dbReference type="InterPro" id="IPR010131">
    <property type="entry name" value="MdtP/NodT-like"/>
</dbReference>
<protein>
    <submittedName>
        <fullName evidence="2">Outer membrane protein TolC</fullName>
    </submittedName>
</protein>
<dbReference type="RefSeq" id="WP_090191492.1">
    <property type="nucleotide sequence ID" value="NZ_FOTF01000029.1"/>
</dbReference>